<comment type="caution">
    <text evidence="13">The sequence shown here is derived from an EMBL/GenBank/DDBJ whole genome shotgun (WGS) entry which is preliminary data.</text>
</comment>
<evidence type="ECO:0000256" key="11">
    <source>
        <dbReference type="PIRNR" id="PIRNR006268"/>
    </source>
</evidence>
<keyword evidence="14" id="KW-1185">Reference proteome</keyword>
<dbReference type="SUPFAM" id="SSF143631">
    <property type="entry name" value="ApbE-like"/>
    <property type="match status" value="1"/>
</dbReference>
<gene>
    <name evidence="13" type="ORF">XM47_00900</name>
</gene>
<keyword evidence="8 11" id="KW-0460">Magnesium</keyword>
<evidence type="ECO:0000256" key="8">
    <source>
        <dbReference type="ARBA" id="ARBA00022842"/>
    </source>
</evidence>
<dbReference type="EMBL" id="LAZL01000002">
    <property type="protein sequence ID" value="KMT66717.1"/>
    <property type="molecule type" value="Genomic_DNA"/>
</dbReference>
<evidence type="ECO:0000256" key="5">
    <source>
        <dbReference type="ARBA" id="ARBA00022679"/>
    </source>
</evidence>
<dbReference type="GO" id="GO:0046872">
    <property type="term" value="F:metal ion binding"/>
    <property type="evidence" value="ECO:0007669"/>
    <property type="project" value="UniProtKB-UniRule"/>
</dbReference>
<dbReference type="Pfam" id="PF02424">
    <property type="entry name" value="ApbE"/>
    <property type="match status" value="1"/>
</dbReference>
<dbReference type="Gene3D" id="3.10.520.10">
    <property type="entry name" value="ApbE-like domains"/>
    <property type="match status" value="1"/>
</dbReference>
<dbReference type="InterPro" id="IPR003374">
    <property type="entry name" value="ApbE-like_sf"/>
</dbReference>
<evidence type="ECO:0000256" key="1">
    <source>
        <dbReference type="ARBA" id="ARBA00008282"/>
    </source>
</evidence>
<dbReference type="EC" id="2.7.1.180" evidence="2 11"/>
<dbReference type="AlphaFoldDB" id="A0A0J8GVF1"/>
<dbReference type="PANTHER" id="PTHR30040">
    <property type="entry name" value="THIAMINE BIOSYNTHESIS LIPOPROTEIN APBE"/>
    <property type="match status" value="1"/>
</dbReference>
<keyword evidence="4 11" id="KW-0285">Flavoprotein</keyword>
<evidence type="ECO:0000256" key="7">
    <source>
        <dbReference type="ARBA" id="ARBA00022827"/>
    </source>
</evidence>
<evidence type="ECO:0000256" key="4">
    <source>
        <dbReference type="ARBA" id="ARBA00022630"/>
    </source>
</evidence>
<organism evidence="13 14">
    <name type="scientific">Catenovulum maritimum</name>
    <dbReference type="NCBI Taxonomy" id="1513271"/>
    <lineage>
        <taxon>Bacteria</taxon>
        <taxon>Pseudomonadati</taxon>
        <taxon>Pseudomonadota</taxon>
        <taxon>Gammaproteobacteria</taxon>
        <taxon>Alteromonadales</taxon>
        <taxon>Alteromonadaceae</taxon>
        <taxon>Catenovulum</taxon>
    </lineage>
</organism>
<feature type="binding site" evidence="12">
    <location>
        <position position="156"/>
    </location>
    <ligand>
        <name>Mg(2+)</name>
        <dbReference type="ChEBI" id="CHEBI:18420"/>
    </ligand>
</feature>
<dbReference type="Proteomes" id="UP000037600">
    <property type="component" value="Unassembled WGS sequence"/>
</dbReference>
<keyword evidence="6 11" id="KW-0479">Metal-binding</keyword>
<evidence type="ECO:0000256" key="10">
    <source>
        <dbReference type="ARBA" id="ARBA00048540"/>
    </source>
</evidence>
<dbReference type="OrthoDB" id="9778595at2"/>
<reference evidence="13 14" key="1">
    <citation type="submission" date="2015-04" db="EMBL/GenBank/DDBJ databases">
        <title>Draft Genome Sequence of the Novel Agar-Digesting Marine Bacterium Q1.</title>
        <authorList>
            <person name="Li Y."/>
            <person name="Li D."/>
            <person name="Chen G."/>
            <person name="Du Z."/>
        </authorList>
    </citation>
    <scope>NUCLEOTIDE SEQUENCE [LARGE SCALE GENOMIC DNA]</scope>
    <source>
        <strain evidence="13 14">Q1</strain>
    </source>
</reference>
<dbReference type="InterPro" id="IPR024932">
    <property type="entry name" value="ApbE"/>
</dbReference>
<keyword evidence="7 11" id="KW-0274">FAD</keyword>
<protein>
    <recommendedName>
        <fullName evidence="3 11">FAD:protein FMN transferase</fullName>
        <ecNumber evidence="2 11">2.7.1.180</ecNumber>
    </recommendedName>
    <alternativeName>
        <fullName evidence="9 11">Flavin transferase</fullName>
    </alternativeName>
</protein>
<name>A0A0J8GVF1_9ALTE</name>
<comment type="catalytic activity">
    <reaction evidence="10 11">
        <text>L-threonyl-[protein] + FAD = FMN-L-threonyl-[protein] + AMP + H(+)</text>
        <dbReference type="Rhea" id="RHEA:36847"/>
        <dbReference type="Rhea" id="RHEA-COMP:11060"/>
        <dbReference type="Rhea" id="RHEA-COMP:11061"/>
        <dbReference type="ChEBI" id="CHEBI:15378"/>
        <dbReference type="ChEBI" id="CHEBI:30013"/>
        <dbReference type="ChEBI" id="CHEBI:57692"/>
        <dbReference type="ChEBI" id="CHEBI:74257"/>
        <dbReference type="ChEBI" id="CHEBI:456215"/>
        <dbReference type="EC" id="2.7.1.180"/>
    </reaction>
</comment>
<dbReference type="PANTHER" id="PTHR30040:SF2">
    <property type="entry name" value="FAD:PROTEIN FMN TRANSFERASE"/>
    <property type="match status" value="1"/>
</dbReference>
<dbReference type="PIRSF" id="PIRSF006268">
    <property type="entry name" value="ApbE"/>
    <property type="match status" value="1"/>
</dbReference>
<evidence type="ECO:0000256" key="9">
    <source>
        <dbReference type="ARBA" id="ARBA00031306"/>
    </source>
</evidence>
<proteinExistence type="inferred from homology"/>
<feature type="binding site" evidence="12">
    <location>
        <position position="273"/>
    </location>
    <ligand>
        <name>Mg(2+)</name>
        <dbReference type="ChEBI" id="CHEBI:18420"/>
    </ligand>
</feature>
<evidence type="ECO:0000256" key="3">
    <source>
        <dbReference type="ARBA" id="ARBA00016337"/>
    </source>
</evidence>
<evidence type="ECO:0000313" key="14">
    <source>
        <dbReference type="Proteomes" id="UP000037600"/>
    </source>
</evidence>
<dbReference type="STRING" id="1513271.XM47_00900"/>
<evidence type="ECO:0000313" key="13">
    <source>
        <dbReference type="EMBL" id="KMT66717.1"/>
    </source>
</evidence>
<dbReference type="PATRIC" id="fig|1513271.3.peg.190"/>
<comment type="cofactor">
    <cofactor evidence="12">
        <name>Mg(2+)</name>
        <dbReference type="ChEBI" id="CHEBI:18420"/>
    </cofactor>
    <cofactor evidence="12">
        <name>Mn(2+)</name>
        <dbReference type="ChEBI" id="CHEBI:29035"/>
    </cofactor>
    <text evidence="12">Magnesium. Can also use manganese.</text>
</comment>
<comment type="similarity">
    <text evidence="1 11">Belongs to the ApbE family.</text>
</comment>
<evidence type="ECO:0000256" key="2">
    <source>
        <dbReference type="ARBA" id="ARBA00011955"/>
    </source>
</evidence>
<accession>A0A0J8GVF1</accession>
<dbReference type="GO" id="GO:0016740">
    <property type="term" value="F:transferase activity"/>
    <property type="evidence" value="ECO:0007669"/>
    <property type="project" value="UniProtKB-UniRule"/>
</dbReference>
<sequence length="298" mass="33454">MIDRSFKINSTPHCHSIVFDAMASPCEVIFDEINELELHLLAKLITKEVWRIEDKYSRYNPLSLCSKINNSGGKSISIDEETSALLTFADQCYLISDGMFDITSGILRKAWHFDKSDNLPSKQQVDELLPLVNWQKVRFDDKSIELPSKMEIDFGGIGKEYAVDKIAELIKTQTKQPALINFGGDLLATKPRNNKKPWCVGIEHPAFKNKSSTVISFYQGGIATSGDTNRFLIKNGKRYGHILNVKTGWPIENSPRSVTVASHSCIKAGMVATLAMLQGTDAESFLTGNEFKHWIHRD</sequence>
<evidence type="ECO:0000256" key="6">
    <source>
        <dbReference type="ARBA" id="ARBA00022723"/>
    </source>
</evidence>
<evidence type="ECO:0000256" key="12">
    <source>
        <dbReference type="PIRSR" id="PIRSR006268-2"/>
    </source>
</evidence>
<keyword evidence="5 11" id="KW-0808">Transferase</keyword>